<dbReference type="EMBL" id="LT906435">
    <property type="protein sequence ID" value="SNU87720.1"/>
    <property type="molecule type" value="Genomic_DNA"/>
</dbReference>
<name>A0A239SQP0_9BURK</name>
<protein>
    <submittedName>
        <fullName evidence="1">Uncharacterized protein</fullName>
    </submittedName>
</protein>
<reference evidence="1 2" key="1">
    <citation type="submission" date="2017-06" db="EMBL/GenBank/DDBJ databases">
        <authorList>
            <consortium name="Pathogen Informatics"/>
        </authorList>
    </citation>
    <scope>NUCLEOTIDE SEQUENCE [LARGE SCALE GENOMIC DNA]</scope>
    <source>
        <strain evidence="1 2">NCTC13161</strain>
    </source>
</reference>
<dbReference type="Proteomes" id="UP000215126">
    <property type="component" value="Chromosome 1"/>
</dbReference>
<evidence type="ECO:0000313" key="1">
    <source>
        <dbReference type="EMBL" id="SNU87720.1"/>
    </source>
</evidence>
<gene>
    <name evidence="1" type="ORF">SAMEA4530655_03940</name>
</gene>
<dbReference type="AlphaFoldDB" id="A0A239SQP0"/>
<accession>A0A239SQP0</accession>
<sequence>MGRRTVTEIPDICPDSVHFLKCPSDNSMQFLRAQTHLMEMRFSNY</sequence>
<evidence type="ECO:0000313" key="2">
    <source>
        <dbReference type="Proteomes" id="UP000215126"/>
    </source>
</evidence>
<organism evidence="1 2">
    <name type="scientific">Pandoraea sputorum</name>
    <dbReference type="NCBI Taxonomy" id="93222"/>
    <lineage>
        <taxon>Bacteria</taxon>
        <taxon>Pseudomonadati</taxon>
        <taxon>Pseudomonadota</taxon>
        <taxon>Betaproteobacteria</taxon>
        <taxon>Burkholderiales</taxon>
        <taxon>Burkholderiaceae</taxon>
        <taxon>Pandoraea</taxon>
    </lineage>
</organism>
<keyword evidence="2" id="KW-1185">Reference proteome</keyword>
<proteinExistence type="predicted"/>